<dbReference type="Proteomes" id="UP001062846">
    <property type="component" value="Chromosome 4"/>
</dbReference>
<organism evidence="1 2">
    <name type="scientific">Rhododendron molle</name>
    <name type="common">Chinese azalea</name>
    <name type="synonym">Azalea mollis</name>
    <dbReference type="NCBI Taxonomy" id="49168"/>
    <lineage>
        <taxon>Eukaryota</taxon>
        <taxon>Viridiplantae</taxon>
        <taxon>Streptophyta</taxon>
        <taxon>Embryophyta</taxon>
        <taxon>Tracheophyta</taxon>
        <taxon>Spermatophyta</taxon>
        <taxon>Magnoliopsida</taxon>
        <taxon>eudicotyledons</taxon>
        <taxon>Gunneridae</taxon>
        <taxon>Pentapetalae</taxon>
        <taxon>asterids</taxon>
        <taxon>Ericales</taxon>
        <taxon>Ericaceae</taxon>
        <taxon>Ericoideae</taxon>
        <taxon>Rhodoreae</taxon>
        <taxon>Rhododendron</taxon>
    </lineage>
</organism>
<evidence type="ECO:0000313" key="1">
    <source>
        <dbReference type="EMBL" id="KAI8560543.1"/>
    </source>
</evidence>
<name>A0ACC0P725_RHOML</name>
<reference evidence="1" key="1">
    <citation type="submission" date="2022-02" db="EMBL/GenBank/DDBJ databases">
        <title>Plant Genome Project.</title>
        <authorList>
            <person name="Zhang R.-G."/>
        </authorList>
    </citation>
    <scope>NUCLEOTIDE SEQUENCE</scope>
    <source>
        <strain evidence="1">AT1</strain>
    </source>
</reference>
<dbReference type="EMBL" id="CM046391">
    <property type="protein sequence ID" value="KAI8560543.1"/>
    <property type="molecule type" value="Genomic_DNA"/>
</dbReference>
<evidence type="ECO:0000313" key="2">
    <source>
        <dbReference type="Proteomes" id="UP001062846"/>
    </source>
</evidence>
<comment type="caution">
    <text evidence="1">The sequence shown here is derived from an EMBL/GenBank/DDBJ whole genome shotgun (WGS) entry which is preliminary data.</text>
</comment>
<sequence length="96" mass="9933">MEGLEDCDARTGGDGCRITPLYLPLAPNASLFFSSSPLPPTPSHTTAPLTTASGATPTTSAPPRGAMELSKEKGKAICVSKGKKSMLDGDLEKTVR</sequence>
<protein>
    <submittedName>
        <fullName evidence="1">Uncharacterized protein</fullName>
    </submittedName>
</protein>
<gene>
    <name evidence="1" type="ORF">RHMOL_Rhmol04G0265200</name>
</gene>
<proteinExistence type="predicted"/>
<keyword evidence="2" id="KW-1185">Reference proteome</keyword>
<accession>A0ACC0P725</accession>